<dbReference type="RefSeq" id="WP_114030549.1">
    <property type="nucleotide sequence ID" value="NZ_QOIL01000011.1"/>
</dbReference>
<accession>A0A367FHX7</accession>
<dbReference type="Proteomes" id="UP000253094">
    <property type="component" value="Unassembled WGS sequence"/>
</dbReference>
<protein>
    <recommendedName>
        <fullName evidence="4">Peptidase M48 domain-containing protein</fullName>
    </recommendedName>
</protein>
<organism evidence="2 3">
    <name type="scientific">Sphaerisporangium album</name>
    <dbReference type="NCBI Taxonomy" id="509200"/>
    <lineage>
        <taxon>Bacteria</taxon>
        <taxon>Bacillati</taxon>
        <taxon>Actinomycetota</taxon>
        <taxon>Actinomycetes</taxon>
        <taxon>Streptosporangiales</taxon>
        <taxon>Streptosporangiaceae</taxon>
        <taxon>Sphaerisporangium</taxon>
    </lineage>
</organism>
<evidence type="ECO:0008006" key="4">
    <source>
        <dbReference type="Google" id="ProtNLM"/>
    </source>
</evidence>
<keyword evidence="1" id="KW-1133">Transmembrane helix</keyword>
<evidence type="ECO:0000256" key="1">
    <source>
        <dbReference type="SAM" id="Phobius"/>
    </source>
</evidence>
<dbReference type="EMBL" id="QOIL01000011">
    <property type="protein sequence ID" value="RCG29509.1"/>
    <property type="molecule type" value="Genomic_DNA"/>
</dbReference>
<proteinExistence type="predicted"/>
<reference evidence="2 3" key="1">
    <citation type="submission" date="2018-06" db="EMBL/GenBank/DDBJ databases">
        <title>Sphaerisporangium craniellae sp. nov., isolated from a marine sponge in the South China Sea.</title>
        <authorList>
            <person name="Li L."/>
        </authorList>
    </citation>
    <scope>NUCLEOTIDE SEQUENCE [LARGE SCALE GENOMIC DNA]</scope>
    <source>
        <strain evidence="2 3">CCTCC AA 208026</strain>
    </source>
</reference>
<keyword evidence="3" id="KW-1185">Reference proteome</keyword>
<comment type="caution">
    <text evidence="2">The sequence shown here is derived from an EMBL/GenBank/DDBJ whole genome shotgun (WGS) entry which is preliminary data.</text>
</comment>
<evidence type="ECO:0000313" key="3">
    <source>
        <dbReference type="Proteomes" id="UP000253094"/>
    </source>
</evidence>
<keyword evidence="1" id="KW-0812">Transmembrane</keyword>
<gene>
    <name evidence="2" type="ORF">DQ384_20990</name>
</gene>
<sequence length="328" mass="35175">MSVTKKIAALVLSLLVHGFTLVLIVSGVWIVYGNSDFVVAWLLGGLLVAIGGLLFPRPRRLGGDAELVARSSAPELYGVARRVAEAMGVLPPEAVAVRDLTITGEYVRVGWRRRPVLVIGLPVWLVLSARRRVVLLTRTYADRSDDNLMVSGALWTLAQWRESLMSGKPLARRAETHIYMATVLGSAAPRGGYEAAGTLGQVLGKVLGWPALLMERALLGLTRMPDGPGSRRRPAAPVHGVVTDAEMAWLDELMDGRRFVAPLQAAVLRGATVAEIRASMPAREGDLGEEASTGSDDGSLLTPAASDVIDAELSAHYARAMRAFGLIW</sequence>
<dbReference type="OrthoDB" id="7870694at2"/>
<feature type="transmembrane region" description="Helical" evidence="1">
    <location>
        <begin position="38"/>
        <end position="55"/>
    </location>
</feature>
<dbReference type="AlphaFoldDB" id="A0A367FHX7"/>
<keyword evidence="1" id="KW-0472">Membrane</keyword>
<feature type="transmembrane region" description="Helical" evidence="1">
    <location>
        <begin position="7"/>
        <end position="32"/>
    </location>
</feature>
<name>A0A367FHX7_9ACTN</name>
<evidence type="ECO:0000313" key="2">
    <source>
        <dbReference type="EMBL" id="RCG29509.1"/>
    </source>
</evidence>